<accession>A0A7J5B646</accession>
<dbReference type="EMBL" id="WBJX01000001">
    <property type="protein sequence ID" value="KAB1639638.1"/>
    <property type="molecule type" value="Genomic_DNA"/>
</dbReference>
<reference evidence="2 3" key="1">
    <citation type="submission" date="2019-09" db="EMBL/GenBank/DDBJ databases">
        <title>Phylogeny of genus Pseudoclavibacter and closely related genus.</title>
        <authorList>
            <person name="Li Y."/>
        </authorList>
    </citation>
    <scope>NUCLEOTIDE SEQUENCE [LARGE SCALE GENOMIC DNA]</scope>
    <source>
        <strain evidence="2 3">THG-MD12</strain>
    </source>
</reference>
<dbReference type="Proteomes" id="UP000490386">
    <property type="component" value="Unassembled WGS sequence"/>
</dbReference>
<name>A0A7J5B646_9MICO</name>
<evidence type="ECO:0008006" key="4">
    <source>
        <dbReference type="Google" id="ProtNLM"/>
    </source>
</evidence>
<organism evidence="2 3">
    <name type="scientific">Pseudoclavibacter terrae</name>
    <dbReference type="NCBI Taxonomy" id="1530195"/>
    <lineage>
        <taxon>Bacteria</taxon>
        <taxon>Bacillati</taxon>
        <taxon>Actinomycetota</taxon>
        <taxon>Actinomycetes</taxon>
        <taxon>Micrococcales</taxon>
        <taxon>Microbacteriaceae</taxon>
        <taxon>Pseudoclavibacter</taxon>
    </lineage>
</organism>
<protein>
    <recommendedName>
        <fullName evidence="4">DUF4352 domain-containing protein</fullName>
    </recommendedName>
</protein>
<proteinExistence type="predicted"/>
<dbReference type="AlphaFoldDB" id="A0A7J5B646"/>
<comment type="caution">
    <text evidence="2">The sequence shown here is derived from an EMBL/GenBank/DDBJ whole genome shotgun (WGS) entry which is preliminary data.</text>
</comment>
<evidence type="ECO:0000313" key="2">
    <source>
        <dbReference type="EMBL" id="KAB1639638.1"/>
    </source>
</evidence>
<evidence type="ECO:0000313" key="3">
    <source>
        <dbReference type="Proteomes" id="UP000490386"/>
    </source>
</evidence>
<dbReference type="PROSITE" id="PS51257">
    <property type="entry name" value="PROKAR_LIPOPROTEIN"/>
    <property type="match status" value="1"/>
</dbReference>
<feature type="signal peptide" evidence="1">
    <location>
        <begin position="1"/>
        <end position="27"/>
    </location>
</feature>
<gene>
    <name evidence="2" type="ORF">F8O03_04765</name>
</gene>
<evidence type="ECO:0000256" key="1">
    <source>
        <dbReference type="SAM" id="SignalP"/>
    </source>
</evidence>
<dbReference type="OrthoDB" id="5117085at2"/>
<sequence>MPSGGWRARGVRDLLVASALGASLLLAACVPPVAATRESADAVAVIATPGVTQTPTPTVTPINVQVVAAPRVAENENPKPVDGELRFTRGQWATVLGASGEPVGRFTVAGVAFDVRCLEEDAPKAGGSYVAIQLQVEGYGALSAEDEEGAFAPVFAFDSLRLFEKNGDSKLVSSLADDCIGSSVQQREYGVGSESGYVVFDVPKERFDVVWEYGDQTFRFVNLTL</sequence>
<keyword evidence="1" id="KW-0732">Signal</keyword>
<keyword evidence="3" id="KW-1185">Reference proteome</keyword>
<feature type="chain" id="PRO_5038591768" description="DUF4352 domain-containing protein" evidence="1">
    <location>
        <begin position="28"/>
        <end position="225"/>
    </location>
</feature>
<dbReference type="RefSeq" id="WP_151422820.1">
    <property type="nucleotide sequence ID" value="NZ_WBJX01000001.1"/>
</dbReference>